<gene>
    <name evidence="2" type="ORF">RU93_GL001188</name>
</gene>
<dbReference type="GO" id="GO:0016747">
    <property type="term" value="F:acyltransferase activity, transferring groups other than amino-acyl groups"/>
    <property type="evidence" value="ECO:0007669"/>
    <property type="project" value="InterPro"/>
</dbReference>
<dbReference type="AlphaFoldDB" id="A0A1L8QWT9"/>
<dbReference type="RefSeq" id="WP_071874116.1">
    <property type="nucleotide sequence ID" value="NZ_JBHSHF010000012.1"/>
</dbReference>
<sequence length="160" mass="18693">MIIETDRLILRPFQLKDLSHLHLYRNDPLCARYQAWENTTIEELKFFIKENMTRSLDDQQIQIALAAKETDQLIGDIFIAKKGHTITLGFTTSPLHQRKGYMLEALTAFIPYLQKRFPSSEIICLVHPGNHASEQLLKKLHFTKEEYIESFNSDVFVLKK</sequence>
<evidence type="ECO:0000313" key="2">
    <source>
        <dbReference type="EMBL" id="OJG11955.1"/>
    </source>
</evidence>
<dbReference type="PANTHER" id="PTHR43792">
    <property type="entry name" value="GNAT FAMILY, PUTATIVE (AFU_ORTHOLOGUE AFUA_3G00765)-RELATED-RELATED"/>
    <property type="match status" value="1"/>
</dbReference>
<dbReference type="Gene3D" id="3.40.630.30">
    <property type="match status" value="1"/>
</dbReference>
<dbReference type="InterPro" id="IPR051531">
    <property type="entry name" value="N-acetyltransferase"/>
</dbReference>
<dbReference type="InterPro" id="IPR000182">
    <property type="entry name" value="GNAT_dom"/>
</dbReference>
<dbReference type="InterPro" id="IPR016181">
    <property type="entry name" value="Acyl_CoA_acyltransferase"/>
</dbReference>
<comment type="caution">
    <text evidence="2">The sequence shown here is derived from an EMBL/GenBank/DDBJ whole genome shotgun (WGS) entry which is preliminary data.</text>
</comment>
<dbReference type="PANTHER" id="PTHR43792:SF1">
    <property type="entry name" value="N-ACETYLTRANSFERASE DOMAIN-CONTAINING PROTEIN"/>
    <property type="match status" value="1"/>
</dbReference>
<keyword evidence="3" id="KW-1185">Reference proteome</keyword>
<dbReference type="Pfam" id="PF13302">
    <property type="entry name" value="Acetyltransf_3"/>
    <property type="match status" value="1"/>
</dbReference>
<protein>
    <submittedName>
        <fullName evidence="2">Acetyltransferase GNAT family</fullName>
    </submittedName>
</protein>
<organism evidence="2 3">
    <name type="scientific">Enterococcus aquimarinus</name>
    <dbReference type="NCBI Taxonomy" id="328396"/>
    <lineage>
        <taxon>Bacteria</taxon>
        <taxon>Bacillati</taxon>
        <taxon>Bacillota</taxon>
        <taxon>Bacilli</taxon>
        <taxon>Lactobacillales</taxon>
        <taxon>Enterococcaceae</taxon>
        <taxon>Enterococcus</taxon>
    </lineage>
</organism>
<reference evidence="2 3" key="1">
    <citation type="submission" date="2014-12" db="EMBL/GenBank/DDBJ databases">
        <title>Draft genome sequences of 29 type strains of Enterococci.</title>
        <authorList>
            <person name="Zhong Z."/>
            <person name="Sun Z."/>
            <person name="Liu W."/>
            <person name="Zhang W."/>
            <person name="Zhang H."/>
        </authorList>
    </citation>
    <scope>NUCLEOTIDE SEQUENCE [LARGE SCALE GENOMIC DNA]</scope>
    <source>
        <strain evidence="2 3">DSM 17690</strain>
    </source>
</reference>
<evidence type="ECO:0000259" key="1">
    <source>
        <dbReference type="PROSITE" id="PS51186"/>
    </source>
</evidence>
<feature type="domain" description="N-acetyltransferase" evidence="1">
    <location>
        <begin position="8"/>
        <end position="160"/>
    </location>
</feature>
<evidence type="ECO:0000313" key="3">
    <source>
        <dbReference type="Proteomes" id="UP000182149"/>
    </source>
</evidence>
<name>A0A1L8QWT9_9ENTE</name>
<dbReference type="OrthoDB" id="9798081at2"/>
<dbReference type="SUPFAM" id="SSF55729">
    <property type="entry name" value="Acyl-CoA N-acyltransferases (Nat)"/>
    <property type="match status" value="1"/>
</dbReference>
<dbReference type="STRING" id="328396.RU93_GL001188"/>
<proteinExistence type="predicted"/>
<accession>A0A1L8QWT9</accession>
<dbReference type="PROSITE" id="PS51186">
    <property type="entry name" value="GNAT"/>
    <property type="match status" value="1"/>
</dbReference>
<keyword evidence="2" id="KW-0808">Transferase</keyword>
<dbReference type="Proteomes" id="UP000182149">
    <property type="component" value="Unassembled WGS sequence"/>
</dbReference>
<dbReference type="EMBL" id="JXKD01000002">
    <property type="protein sequence ID" value="OJG11955.1"/>
    <property type="molecule type" value="Genomic_DNA"/>
</dbReference>